<dbReference type="OrthoDB" id="8908516at2"/>
<accession>A0A221KAC7</accession>
<dbReference type="EMBL" id="CP022423">
    <property type="protein sequence ID" value="ASM75797.1"/>
    <property type="molecule type" value="Genomic_DNA"/>
</dbReference>
<dbReference type="InterPro" id="IPR019270">
    <property type="entry name" value="DUF2283"/>
</dbReference>
<reference evidence="1 2" key="1">
    <citation type="submission" date="2017-07" db="EMBL/GenBank/DDBJ databases">
        <title>Complete Genome Sequence of the cosmetic ferment Vitreoscilla filiformis (ATCC15551).</title>
        <authorList>
            <person name="Contreras S."/>
            <person name="Sagory-Zalkind P."/>
            <person name="Blanquart H."/>
            <person name="Iltis A."/>
            <person name="Morand S.C."/>
        </authorList>
    </citation>
    <scope>NUCLEOTIDE SEQUENCE [LARGE SCALE GENOMIC DNA]</scope>
    <source>
        <strain evidence="1 2">ATCC 15551</strain>
    </source>
</reference>
<dbReference type="Proteomes" id="UP000199729">
    <property type="component" value="Chromosome"/>
</dbReference>
<proteinExistence type="predicted"/>
<evidence type="ECO:0008006" key="3">
    <source>
        <dbReference type="Google" id="ProtNLM"/>
    </source>
</evidence>
<dbReference type="KEGG" id="vff:VITFI_CDS0018"/>
<gene>
    <name evidence="1" type="ORF">VITFI_CDS0018</name>
</gene>
<dbReference type="Pfam" id="PF10049">
    <property type="entry name" value="DUF2283"/>
    <property type="match status" value="1"/>
</dbReference>
<organism evidence="1 2">
    <name type="scientific">Vitreoscilla filiformis</name>
    <dbReference type="NCBI Taxonomy" id="63"/>
    <lineage>
        <taxon>Bacteria</taxon>
        <taxon>Pseudomonadati</taxon>
        <taxon>Pseudomonadota</taxon>
        <taxon>Betaproteobacteria</taxon>
        <taxon>Neisseriales</taxon>
        <taxon>Neisseriaceae</taxon>
        <taxon>Vitreoscilla</taxon>
    </lineage>
</organism>
<dbReference type="RefSeq" id="WP_089415263.1">
    <property type="nucleotide sequence ID" value="NZ_CP022423.1"/>
</dbReference>
<sequence length="65" mass="7235">MRTTYYDEDDILVMHLSDKPIAREVSQDWNTHFSYAADGTLVEVVVIDAQAIGAFPLEVLHGKAA</sequence>
<keyword evidence="2" id="KW-1185">Reference proteome</keyword>
<dbReference type="AlphaFoldDB" id="A0A221KAC7"/>
<evidence type="ECO:0000313" key="2">
    <source>
        <dbReference type="Proteomes" id="UP000199729"/>
    </source>
</evidence>
<evidence type="ECO:0000313" key="1">
    <source>
        <dbReference type="EMBL" id="ASM75797.1"/>
    </source>
</evidence>
<name>A0A221KAC7_VITFI</name>
<protein>
    <recommendedName>
        <fullName evidence="3">DUF2283 domain-containing protein</fullName>
    </recommendedName>
</protein>